<dbReference type="PANTHER" id="PTHR24321">
    <property type="entry name" value="DEHYDROGENASES, SHORT CHAIN"/>
    <property type="match status" value="1"/>
</dbReference>
<gene>
    <name evidence="3" type="ORF">LMG29542_08194</name>
</gene>
<dbReference type="PRINTS" id="PR00081">
    <property type="entry name" value="GDHRDH"/>
</dbReference>
<dbReference type="Pfam" id="PF13561">
    <property type="entry name" value="adh_short_C2"/>
    <property type="match status" value="1"/>
</dbReference>
<comment type="similarity">
    <text evidence="1">Belongs to the short-chain dehydrogenases/reductases (SDR) family.</text>
</comment>
<sequence length="96" mass="10574">MARPRKEIHYEGRVFNAIESSSWVPKGIRVNAVAPGFLDTSTLTTVPDEVLEDEKLGPLRRLGKPQEIVRIFAFLASEEASYINGAVIEASGDMTL</sequence>
<dbReference type="EMBL" id="CADIKH010000176">
    <property type="protein sequence ID" value="CAB3774812.1"/>
    <property type="molecule type" value="Genomic_DNA"/>
</dbReference>
<dbReference type="Gene3D" id="3.40.50.720">
    <property type="entry name" value="NAD(P)-binding Rossmann-like Domain"/>
    <property type="match status" value="1"/>
</dbReference>
<evidence type="ECO:0000256" key="2">
    <source>
        <dbReference type="ARBA" id="ARBA00023002"/>
    </source>
</evidence>
<proteinExistence type="inferred from homology"/>
<evidence type="ECO:0000256" key="1">
    <source>
        <dbReference type="ARBA" id="ARBA00006484"/>
    </source>
</evidence>
<accession>A0A6J5FAU7</accession>
<dbReference type="Proteomes" id="UP000494363">
    <property type="component" value="Unassembled WGS sequence"/>
</dbReference>
<protein>
    <recommendedName>
        <fullName evidence="5">3-oxoacyl-[acyl-carrier-protein] reductase</fullName>
    </recommendedName>
</protein>
<dbReference type="InterPro" id="IPR002347">
    <property type="entry name" value="SDR_fam"/>
</dbReference>
<organism evidence="3 4">
    <name type="scientific">Paraburkholderia humisilvae</name>
    <dbReference type="NCBI Taxonomy" id="627669"/>
    <lineage>
        <taxon>Bacteria</taxon>
        <taxon>Pseudomonadati</taxon>
        <taxon>Pseudomonadota</taxon>
        <taxon>Betaproteobacteria</taxon>
        <taxon>Burkholderiales</taxon>
        <taxon>Burkholderiaceae</taxon>
        <taxon>Paraburkholderia</taxon>
    </lineage>
</organism>
<dbReference type="SUPFAM" id="SSF51735">
    <property type="entry name" value="NAD(P)-binding Rossmann-fold domains"/>
    <property type="match status" value="1"/>
</dbReference>
<dbReference type="PANTHER" id="PTHR24321:SF8">
    <property type="entry name" value="ESTRADIOL 17-BETA-DEHYDROGENASE 8-RELATED"/>
    <property type="match status" value="1"/>
</dbReference>
<dbReference type="AlphaFoldDB" id="A0A6J5FAU7"/>
<evidence type="ECO:0000313" key="3">
    <source>
        <dbReference type="EMBL" id="CAB3774812.1"/>
    </source>
</evidence>
<dbReference type="GO" id="GO:0016491">
    <property type="term" value="F:oxidoreductase activity"/>
    <property type="evidence" value="ECO:0007669"/>
    <property type="project" value="UniProtKB-KW"/>
</dbReference>
<name>A0A6J5FAU7_9BURK</name>
<evidence type="ECO:0008006" key="5">
    <source>
        <dbReference type="Google" id="ProtNLM"/>
    </source>
</evidence>
<reference evidence="3 4" key="1">
    <citation type="submission" date="2020-04" db="EMBL/GenBank/DDBJ databases">
        <authorList>
            <person name="De Canck E."/>
        </authorList>
    </citation>
    <scope>NUCLEOTIDE SEQUENCE [LARGE SCALE GENOMIC DNA]</scope>
    <source>
        <strain evidence="3 4">LMG 29542</strain>
    </source>
</reference>
<evidence type="ECO:0000313" key="4">
    <source>
        <dbReference type="Proteomes" id="UP000494363"/>
    </source>
</evidence>
<keyword evidence="4" id="KW-1185">Reference proteome</keyword>
<keyword evidence="2" id="KW-0560">Oxidoreductase</keyword>
<dbReference type="InterPro" id="IPR036291">
    <property type="entry name" value="NAD(P)-bd_dom_sf"/>
</dbReference>